<gene>
    <name evidence="12" type="ORF">CBOVIS_LOCUS696</name>
</gene>
<dbReference type="PROSITE" id="PS50262">
    <property type="entry name" value="G_PROTEIN_RECEP_F1_2"/>
    <property type="match status" value="1"/>
</dbReference>
<dbReference type="GO" id="GO:0005886">
    <property type="term" value="C:plasma membrane"/>
    <property type="evidence" value="ECO:0007669"/>
    <property type="project" value="UniProtKB-SubCell"/>
</dbReference>
<dbReference type="OrthoDB" id="5862640at2759"/>
<evidence type="ECO:0000256" key="1">
    <source>
        <dbReference type="ARBA" id="ARBA00004651"/>
    </source>
</evidence>
<reference evidence="12 13" key="1">
    <citation type="submission" date="2020-04" db="EMBL/GenBank/DDBJ databases">
        <authorList>
            <person name="Laetsch R D."/>
            <person name="Stevens L."/>
            <person name="Kumar S."/>
            <person name="Blaxter L. M."/>
        </authorList>
    </citation>
    <scope>NUCLEOTIDE SEQUENCE [LARGE SCALE GENOMIC DNA]</scope>
</reference>
<sequence length="325" mass="36972">MGDFKVDHTQTLFMCSLYVTIGVVSTLCSLTTITLYLSNRELRRKYILYMVLDISELIDAISYILLGTGRGHALLTGIMSTPITVHDCFYTKYWPHSLILGTQLPAFTTLFLSFERILAVIKPATYKRVFTQEMKYMLSALVPIFGVVTIIFAGLSIIGVEGSRIVGTHHCAIITSTGKWYATFHFFFIVLAYVVSFCSTLIVWVTRQVWRKLAQSKYGAPEDRLTMILAMSVSSIFLLASPAVVMLTILWDITDWGDIEVAITYAMPGFLAVANTIIAFKFRKDLRHQFLYLIGRRRIAHHEHSMFSKSTASHLRKLHKHETKY</sequence>
<evidence type="ECO:0000259" key="11">
    <source>
        <dbReference type="PROSITE" id="PS50262"/>
    </source>
</evidence>
<dbReference type="Proteomes" id="UP000494206">
    <property type="component" value="Unassembled WGS sequence"/>
</dbReference>
<dbReference type="EMBL" id="CADEPM010000001">
    <property type="protein sequence ID" value="CAB3397255.1"/>
    <property type="molecule type" value="Genomic_DNA"/>
</dbReference>
<feature type="domain" description="G-protein coupled receptors family 1 profile" evidence="11">
    <location>
        <begin position="27"/>
        <end position="246"/>
    </location>
</feature>
<evidence type="ECO:0000256" key="2">
    <source>
        <dbReference type="ARBA" id="ARBA00022475"/>
    </source>
</evidence>
<proteinExistence type="predicted"/>
<protein>
    <recommendedName>
        <fullName evidence="11">G-protein coupled receptors family 1 profile domain-containing protein</fullName>
    </recommendedName>
</protein>
<dbReference type="Gene3D" id="1.20.1070.10">
    <property type="entry name" value="Rhodopsin 7-helix transmembrane proteins"/>
    <property type="match status" value="1"/>
</dbReference>
<evidence type="ECO:0000313" key="12">
    <source>
        <dbReference type="EMBL" id="CAB3397255.1"/>
    </source>
</evidence>
<comment type="subcellular location">
    <subcellularLocation>
        <location evidence="1">Cell membrane</location>
        <topology evidence="1">Multi-pass membrane protein</topology>
    </subcellularLocation>
</comment>
<feature type="transmembrane region" description="Helical" evidence="10">
    <location>
        <begin position="262"/>
        <end position="280"/>
    </location>
</feature>
<comment type="caution">
    <text evidence="12">The sequence shown here is derived from an EMBL/GenBank/DDBJ whole genome shotgun (WGS) entry which is preliminary data.</text>
</comment>
<name>A0A8S1E8L6_9PELO</name>
<keyword evidence="9" id="KW-0807">Transducer</keyword>
<feature type="transmembrane region" description="Helical" evidence="10">
    <location>
        <begin position="180"/>
        <end position="205"/>
    </location>
</feature>
<evidence type="ECO:0000256" key="9">
    <source>
        <dbReference type="ARBA" id="ARBA00023224"/>
    </source>
</evidence>
<accession>A0A8S1E8L6</accession>
<evidence type="ECO:0000313" key="13">
    <source>
        <dbReference type="Proteomes" id="UP000494206"/>
    </source>
</evidence>
<feature type="transmembrane region" description="Helical" evidence="10">
    <location>
        <begin position="17"/>
        <end position="37"/>
    </location>
</feature>
<keyword evidence="13" id="KW-1185">Reference proteome</keyword>
<keyword evidence="2" id="KW-1003">Cell membrane</keyword>
<dbReference type="GO" id="GO:0004930">
    <property type="term" value="F:G protein-coupled receptor activity"/>
    <property type="evidence" value="ECO:0007669"/>
    <property type="project" value="UniProtKB-KW"/>
</dbReference>
<dbReference type="SUPFAM" id="SSF81321">
    <property type="entry name" value="Family A G protein-coupled receptor-like"/>
    <property type="match status" value="1"/>
</dbReference>
<dbReference type="PANTHER" id="PTHR24246:SF27">
    <property type="entry name" value="ADENOSINE RECEPTOR, ISOFORM A"/>
    <property type="match status" value="1"/>
</dbReference>
<evidence type="ECO:0000256" key="5">
    <source>
        <dbReference type="ARBA" id="ARBA00023040"/>
    </source>
</evidence>
<keyword evidence="6 10" id="KW-0472">Membrane</keyword>
<keyword evidence="5" id="KW-0297">G-protein coupled receptor</keyword>
<evidence type="ECO:0000256" key="10">
    <source>
        <dbReference type="SAM" id="Phobius"/>
    </source>
</evidence>
<feature type="transmembrane region" description="Helical" evidence="10">
    <location>
        <begin position="136"/>
        <end position="160"/>
    </location>
</feature>
<evidence type="ECO:0000256" key="4">
    <source>
        <dbReference type="ARBA" id="ARBA00022989"/>
    </source>
</evidence>
<dbReference type="CDD" id="cd00637">
    <property type="entry name" value="7tm_classA_rhodopsin-like"/>
    <property type="match status" value="1"/>
</dbReference>
<evidence type="ECO:0000256" key="3">
    <source>
        <dbReference type="ARBA" id="ARBA00022692"/>
    </source>
</evidence>
<dbReference type="PANTHER" id="PTHR24246">
    <property type="entry name" value="OLFACTORY RECEPTOR AND ADENOSINE RECEPTOR"/>
    <property type="match status" value="1"/>
</dbReference>
<organism evidence="12 13">
    <name type="scientific">Caenorhabditis bovis</name>
    <dbReference type="NCBI Taxonomy" id="2654633"/>
    <lineage>
        <taxon>Eukaryota</taxon>
        <taxon>Metazoa</taxon>
        <taxon>Ecdysozoa</taxon>
        <taxon>Nematoda</taxon>
        <taxon>Chromadorea</taxon>
        <taxon>Rhabditida</taxon>
        <taxon>Rhabditina</taxon>
        <taxon>Rhabditomorpha</taxon>
        <taxon>Rhabditoidea</taxon>
        <taxon>Rhabditidae</taxon>
        <taxon>Peloderinae</taxon>
        <taxon>Caenorhabditis</taxon>
    </lineage>
</organism>
<evidence type="ECO:0000256" key="8">
    <source>
        <dbReference type="ARBA" id="ARBA00023180"/>
    </source>
</evidence>
<dbReference type="InterPro" id="IPR017452">
    <property type="entry name" value="GPCR_Rhodpsn_7TM"/>
</dbReference>
<evidence type="ECO:0000256" key="7">
    <source>
        <dbReference type="ARBA" id="ARBA00023170"/>
    </source>
</evidence>
<keyword evidence="4 10" id="KW-1133">Transmembrane helix</keyword>
<keyword evidence="8" id="KW-0325">Glycoprotein</keyword>
<evidence type="ECO:0000256" key="6">
    <source>
        <dbReference type="ARBA" id="ARBA00023136"/>
    </source>
</evidence>
<keyword evidence="3 10" id="KW-0812">Transmembrane</keyword>
<feature type="transmembrane region" description="Helical" evidence="10">
    <location>
        <begin position="225"/>
        <end position="250"/>
    </location>
</feature>
<dbReference type="AlphaFoldDB" id="A0A8S1E8L6"/>
<keyword evidence="7" id="KW-0675">Receptor</keyword>